<protein>
    <submittedName>
        <fullName evidence="2">Uncharacterized protein</fullName>
    </submittedName>
</protein>
<reference evidence="2 3" key="1">
    <citation type="submission" date="2018-09" db="EMBL/GenBank/DDBJ databases">
        <authorList>
            <person name="Li J."/>
        </authorList>
    </citation>
    <scope>NUCLEOTIDE SEQUENCE [LARGE SCALE GENOMIC DNA]</scope>
    <source>
        <strain evidence="2 3">2129</strain>
    </source>
</reference>
<proteinExistence type="predicted"/>
<gene>
    <name evidence="2" type="ORF">D5R93_11120</name>
</gene>
<organism evidence="2 3">
    <name type="scientific">Actinomyces lilanjuaniae</name>
    <dbReference type="NCBI Taxonomy" id="2321394"/>
    <lineage>
        <taxon>Bacteria</taxon>
        <taxon>Bacillati</taxon>
        <taxon>Actinomycetota</taxon>
        <taxon>Actinomycetes</taxon>
        <taxon>Actinomycetales</taxon>
        <taxon>Actinomycetaceae</taxon>
        <taxon>Actinomyces</taxon>
    </lineage>
</organism>
<keyword evidence="3" id="KW-1185">Reference proteome</keyword>
<feature type="region of interest" description="Disordered" evidence="1">
    <location>
        <begin position="310"/>
        <end position="370"/>
    </location>
</feature>
<dbReference type="EMBL" id="CP032514">
    <property type="protein sequence ID" value="AYD90413.1"/>
    <property type="molecule type" value="Genomic_DNA"/>
</dbReference>
<evidence type="ECO:0000313" key="3">
    <source>
        <dbReference type="Proteomes" id="UP000273001"/>
    </source>
</evidence>
<feature type="compositionally biased region" description="Low complexity" evidence="1">
    <location>
        <begin position="310"/>
        <end position="332"/>
    </location>
</feature>
<evidence type="ECO:0000256" key="1">
    <source>
        <dbReference type="SAM" id="MobiDB-lite"/>
    </source>
</evidence>
<name>A0ABN5PPS2_9ACTO</name>
<feature type="compositionally biased region" description="Acidic residues" evidence="1">
    <location>
        <begin position="333"/>
        <end position="349"/>
    </location>
</feature>
<dbReference type="Proteomes" id="UP000273001">
    <property type="component" value="Chromosome"/>
</dbReference>
<accession>A0ABN5PPS2</accession>
<sequence>MLLDADGTARQPGAGRVIAAGGSRSAVMALAGDDRGFYGVTFSRTGSFEGMFRASWETGDLDVMADCHGDSYDVYPAGDVVYVASHAHDCSNIGGFPDAAPNQYWHAPAFTNYATGETLPTTDSNYYDYSGQPAATNLHFYPSFQIGSYTGTNQATWTVEGNDEYVVYGGEFLSVNGTAQQGLVRFARRDIAPNQEGPVDKGGAYPLTASSEQAGRVDLSFSTNWDRDDQTLTYAVYRDADAARSLEDFLALEPVWNQQVASSFWQVSTVEVADEVDPGSTHSYVVVVWDRWGAWTRSEWVRLTAADPEGGAAADVDEGAPAGEQVGEPAGDGLEEEPAGAGADGEDAEAPANRDQIRGGWRENGKRGGF</sequence>
<feature type="compositionally biased region" description="Basic and acidic residues" evidence="1">
    <location>
        <begin position="355"/>
        <end position="370"/>
    </location>
</feature>
<evidence type="ECO:0000313" key="2">
    <source>
        <dbReference type="EMBL" id="AYD90413.1"/>
    </source>
</evidence>